<dbReference type="GO" id="GO:0005507">
    <property type="term" value="F:copper ion binding"/>
    <property type="evidence" value="ECO:0007669"/>
    <property type="project" value="TreeGrafter"/>
</dbReference>
<dbReference type="GO" id="GO:0016787">
    <property type="term" value="F:hydrolase activity"/>
    <property type="evidence" value="ECO:0007669"/>
    <property type="project" value="UniProtKB-KW"/>
</dbReference>
<evidence type="ECO:0000256" key="6">
    <source>
        <dbReference type="ARBA" id="ARBA00022801"/>
    </source>
</evidence>
<organism evidence="12 13">
    <name type="scientific">Ructibacterium gallinarum</name>
    <dbReference type="NCBI Taxonomy" id="2779355"/>
    <lineage>
        <taxon>Bacteria</taxon>
        <taxon>Bacillati</taxon>
        <taxon>Bacillota</taxon>
        <taxon>Clostridia</taxon>
        <taxon>Eubacteriales</taxon>
        <taxon>Oscillospiraceae</taxon>
        <taxon>Ructibacterium</taxon>
    </lineage>
</organism>
<evidence type="ECO:0000313" key="13">
    <source>
        <dbReference type="Proteomes" id="UP000806542"/>
    </source>
</evidence>
<evidence type="ECO:0000256" key="5">
    <source>
        <dbReference type="ARBA" id="ARBA00022723"/>
    </source>
</evidence>
<dbReference type="AlphaFoldDB" id="A0A9D5M6V7"/>
<dbReference type="NCBIfam" id="TIGR00726">
    <property type="entry name" value="peptidoglycan editing factor PgeF"/>
    <property type="match status" value="1"/>
</dbReference>
<evidence type="ECO:0000256" key="11">
    <source>
        <dbReference type="RuleBase" id="RU361274"/>
    </source>
</evidence>
<reference evidence="12" key="1">
    <citation type="submission" date="2020-10" db="EMBL/GenBank/DDBJ databases">
        <title>ChiBAC.</title>
        <authorList>
            <person name="Zenner C."/>
            <person name="Hitch T.C.A."/>
            <person name="Clavel T."/>
        </authorList>
    </citation>
    <scope>NUCLEOTIDE SEQUENCE</scope>
    <source>
        <strain evidence="12">DSM 107454</strain>
    </source>
</reference>
<dbReference type="EMBL" id="JADCKB010000019">
    <property type="protein sequence ID" value="MBE5040639.1"/>
    <property type="molecule type" value="Genomic_DNA"/>
</dbReference>
<keyword evidence="7" id="KW-0862">Zinc</keyword>
<protein>
    <recommendedName>
        <fullName evidence="11">Purine nucleoside phosphorylase</fullName>
    </recommendedName>
</protein>
<evidence type="ECO:0000256" key="2">
    <source>
        <dbReference type="ARBA" id="ARBA00003215"/>
    </source>
</evidence>
<evidence type="ECO:0000256" key="7">
    <source>
        <dbReference type="ARBA" id="ARBA00022833"/>
    </source>
</evidence>
<accession>A0A9D5M6V7</accession>
<dbReference type="InterPro" id="IPR003730">
    <property type="entry name" value="Cu_polyphenol_OxRdtase"/>
</dbReference>
<dbReference type="PANTHER" id="PTHR30616">
    <property type="entry name" value="UNCHARACTERIZED PROTEIN YFIH"/>
    <property type="match status" value="1"/>
</dbReference>
<sequence>MIEYHNQNRIYLQSEPLLRTNLVAHGFTGRLGGVSTGKITGLNLGFRVQDNPESVKANYRLVAEDLQLNFHNMVLAKQTHSDHIRIVTKDDAGKGLTRQSDIEDTDGLITNLPEIPLVVFSADCVPLLFLDPKQKVIAAVHAGWRGTLKMIAGKAIQKMHQFFNCDPSNILAAIGPSIGPCCCEFDTTDASLFPSQYLSQQENNKVLVDLWAMNRDQLIEHGVPSQNIDTSRICTICHANQYYSYRTHKERTGRQGAVIMLRP</sequence>
<comment type="function">
    <text evidence="2">Purine nucleoside enzyme that catalyzes the phosphorolysis of adenosine and inosine nucleosides, yielding D-ribose 1-phosphate and the respective free bases, adenine and hypoxanthine. Also catalyzes the phosphorolysis of S-methyl-5'-thioadenosine into adenine and S-methyl-5-thio-alpha-D-ribose 1-phosphate. Also has adenosine deaminase activity.</text>
</comment>
<dbReference type="Gene3D" id="3.60.140.10">
    <property type="entry name" value="CNF1/YfiH-like putative cysteine hydrolases"/>
    <property type="match status" value="1"/>
</dbReference>
<dbReference type="InterPro" id="IPR038371">
    <property type="entry name" value="Cu_polyphenol_OxRdtase_sf"/>
</dbReference>
<comment type="catalytic activity">
    <reaction evidence="1">
        <text>inosine + phosphate = alpha-D-ribose 1-phosphate + hypoxanthine</text>
        <dbReference type="Rhea" id="RHEA:27646"/>
        <dbReference type="ChEBI" id="CHEBI:17368"/>
        <dbReference type="ChEBI" id="CHEBI:17596"/>
        <dbReference type="ChEBI" id="CHEBI:43474"/>
        <dbReference type="ChEBI" id="CHEBI:57720"/>
        <dbReference type="EC" id="2.4.2.1"/>
    </reaction>
    <physiologicalReaction direction="left-to-right" evidence="1">
        <dbReference type="Rhea" id="RHEA:27647"/>
    </physiologicalReaction>
</comment>
<keyword evidence="6" id="KW-0378">Hydrolase</keyword>
<gene>
    <name evidence="12" type="primary">pgeF</name>
    <name evidence="12" type="ORF">INF28_09210</name>
</gene>
<evidence type="ECO:0000256" key="10">
    <source>
        <dbReference type="ARBA" id="ARBA00049893"/>
    </source>
</evidence>
<dbReference type="Pfam" id="PF02578">
    <property type="entry name" value="Cu-oxidase_4"/>
    <property type="match status" value="1"/>
</dbReference>
<comment type="catalytic activity">
    <reaction evidence="10">
        <text>S-methyl-5'-thioadenosine + phosphate = 5-(methylsulfanyl)-alpha-D-ribose 1-phosphate + adenine</text>
        <dbReference type="Rhea" id="RHEA:11852"/>
        <dbReference type="ChEBI" id="CHEBI:16708"/>
        <dbReference type="ChEBI" id="CHEBI:17509"/>
        <dbReference type="ChEBI" id="CHEBI:43474"/>
        <dbReference type="ChEBI" id="CHEBI:58533"/>
        <dbReference type="EC" id="2.4.2.28"/>
    </reaction>
    <physiologicalReaction direction="left-to-right" evidence="10">
        <dbReference type="Rhea" id="RHEA:11853"/>
    </physiologicalReaction>
</comment>
<dbReference type="InterPro" id="IPR011324">
    <property type="entry name" value="Cytotoxic_necrot_fac-like_cat"/>
</dbReference>
<dbReference type="SUPFAM" id="SSF64438">
    <property type="entry name" value="CNF1/YfiH-like putative cysteine hydrolases"/>
    <property type="match status" value="1"/>
</dbReference>
<keyword evidence="5" id="KW-0479">Metal-binding</keyword>
<comment type="catalytic activity">
    <reaction evidence="9">
        <text>adenosine + phosphate = alpha-D-ribose 1-phosphate + adenine</text>
        <dbReference type="Rhea" id="RHEA:27642"/>
        <dbReference type="ChEBI" id="CHEBI:16335"/>
        <dbReference type="ChEBI" id="CHEBI:16708"/>
        <dbReference type="ChEBI" id="CHEBI:43474"/>
        <dbReference type="ChEBI" id="CHEBI:57720"/>
        <dbReference type="EC" id="2.4.2.1"/>
    </reaction>
    <physiologicalReaction direction="left-to-right" evidence="9">
        <dbReference type="Rhea" id="RHEA:27643"/>
    </physiologicalReaction>
</comment>
<evidence type="ECO:0000313" key="12">
    <source>
        <dbReference type="EMBL" id="MBE5040639.1"/>
    </source>
</evidence>
<evidence type="ECO:0000256" key="9">
    <source>
        <dbReference type="ARBA" id="ARBA00048968"/>
    </source>
</evidence>
<dbReference type="GO" id="GO:0017061">
    <property type="term" value="F:S-methyl-5-thioadenosine phosphorylase activity"/>
    <property type="evidence" value="ECO:0007669"/>
    <property type="project" value="UniProtKB-EC"/>
</dbReference>
<evidence type="ECO:0000256" key="4">
    <source>
        <dbReference type="ARBA" id="ARBA00022679"/>
    </source>
</evidence>
<name>A0A9D5M6V7_9FIRM</name>
<comment type="caution">
    <text evidence="12">The sequence shown here is derived from an EMBL/GenBank/DDBJ whole genome shotgun (WGS) entry which is preliminary data.</text>
</comment>
<comment type="similarity">
    <text evidence="3 11">Belongs to the purine nucleoside phosphorylase YfiH/LACC1 family.</text>
</comment>
<dbReference type="RefSeq" id="WP_226393193.1">
    <property type="nucleotide sequence ID" value="NZ_JADCKB010000019.1"/>
</dbReference>
<keyword evidence="13" id="KW-1185">Reference proteome</keyword>
<evidence type="ECO:0000256" key="1">
    <source>
        <dbReference type="ARBA" id="ARBA00000553"/>
    </source>
</evidence>
<comment type="catalytic activity">
    <reaction evidence="8">
        <text>adenosine + H2O + H(+) = inosine + NH4(+)</text>
        <dbReference type="Rhea" id="RHEA:24408"/>
        <dbReference type="ChEBI" id="CHEBI:15377"/>
        <dbReference type="ChEBI" id="CHEBI:15378"/>
        <dbReference type="ChEBI" id="CHEBI:16335"/>
        <dbReference type="ChEBI" id="CHEBI:17596"/>
        <dbReference type="ChEBI" id="CHEBI:28938"/>
        <dbReference type="EC" id="3.5.4.4"/>
    </reaction>
    <physiologicalReaction direction="left-to-right" evidence="8">
        <dbReference type="Rhea" id="RHEA:24409"/>
    </physiologicalReaction>
</comment>
<dbReference type="Proteomes" id="UP000806542">
    <property type="component" value="Unassembled WGS sequence"/>
</dbReference>
<evidence type="ECO:0000256" key="3">
    <source>
        <dbReference type="ARBA" id="ARBA00007353"/>
    </source>
</evidence>
<dbReference type="CDD" id="cd16833">
    <property type="entry name" value="YfiH"/>
    <property type="match status" value="1"/>
</dbReference>
<dbReference type="PANTHER" id="PTHR30616:SF2">
    <property type="entry name" value="PURINE NUCLEOSIDE PHOSPHORYLASE LACC1"/>
    <property type="match status" value="1"/>
</dbReference>
<evidence type="ECO:0000256" key="8">
    <source>
        <dbReference type="ARBA" id="ARBA00047989"/>
    </source>
</evidence>
<proteinExistence type="inferred from homology"/>
<keyword evidence="4" id="KW-0808">Transferase</keyword>